<evidence type="ECO:0000313" key="4">
    <source>
        <dbReference type="EMBL" id="PTI69485.1"/>
    </source>
</evidence>
<feature type="region of interest" description="Disordered" evidence="1">
    <location>
        <begin position="183"/>
        <end position="409"/>
    </location>
</feature>
<feature type="compositionally biased region" description="Basic and acidic residues" evidence="1">
    <location>
        <begin position="372"/>
        <end position="385"/>
    </location>
</feature>
<accession>A0ABX5IN19</accession>
<keyword evidence="2" id="KW-1133">Transmembrane helix</keyword>
<name>A0ABX5IN19_9STAP</name>
<dbReference type="Proteomes" id="UP000240859">
    <property type="component" value="Unassembled WGS sequence"/>
</dbReference>
<keyword evidence="5" id="KW-1185">Reference proteome</keyword>
<organism evidence="4 5">
    <name type="scientific">Staphylococcus succinus</name>
    <dbReference type="NCBI Taxonomy" id="61015"/>
    <lineage>
        <taxon>Bacteria</taxon>
        <taxon>Bacillati</taxon>
        <taxon>Bacillota</taxon>
        <taxon>Bacilli</taxon>
        <taxon>Bacillales</taxon>
        <taxon>Staphylococcaceae</taxon>
        <taxon>Staphylococcus</taxon>
    </lineage>
</organism>
<feature type="domain" description="DUF4064" evidence="3">
    <location>
        <begin position="14"/>
        <end position="125"/>
    </location>
</feature>
<feature type="compositionally biased region" description="Basic and acidic residues" evidence="1">
    <location>
        <begin position="399"/>
        <end position="409"/>
    </location>
</feature>
<comment type="caution">
    <text evidence="4">The sequence shown here is derived from an EMBL/GenBank/DDBJ whole genome shotgun (WGS) entry which is preliminary data.</text>
</comment>
<dbReference type="RefSeq" id="WP_107600671.1">
    <property type="nucleotide sequence ID" value="NZ_JBOILH010000004.1"/>
</dbReference>
<evidence type="ECO:0000256" key="2">
    <source>
        <dbReference type="SAM" id="Phobius"/>
    </source>
</evidence>
<feature type="compositionally biased region" description="Basic and acidic residues" evidence="1">
    <location>
        <begin position="268"/>
        <end position="280"/>
    </location>
</feature>
<keyword evidence="2" id="KW-0472">Membrane</keyword>
<feature type="transmembrane region" description="Helical" evidence="2">
    <location>
        <begin position="115"/>
        <end position="148"/>
    </location>
</feature>
<feature type="transmembrane region" description="Helical" evidence="2">
    <location>
        <begin position="20"/>
        <end position="44"/>
    </location>
</feature>
<feature type="compositionally biased region" description="Basic and acidic residues" evidence="1">
    <location>
        <begin position="290"/>
        <end position="300"/>
    </location>
</feature>
<feature type="transmembrane region" description="Helical" evidence="2">
    <location>
        <begin position="84"/>
        <end position="103"/>
    </location>
</feature>
<feature type="compositionally biased region" description="Polar residues" evidence="1">
    <location>
        <begin position="194"/>
        <end position="204"/>
    </location>
</feature>
<feature type="compositionally biased region" description="Basic and acidic residues" evidence="1">
    <location>
        <begin position="216"/>
        <end position="233"/>
    </location>
</feature>
<keyword evidence="2" id="KW-0812">Transmembrane</keyword>
<dbReference type="NCBIfam" id="NF047418">
    <property type="entry name" value="teichoic_AuxB"/>
    <property type="match status" value="1"/>
</dbReference>
<reference evidence="4 5" key="1">
    <citation type="journal article" date="2016" name="Front. Microbiol.">
        <title>Comprehensive Phylogenetic Analysis of Bovine Non-aureus Staphylococci Species Based on Whole-Genome Sequencing.</title>
        <authorList>
            <person name="Naushad S."/>
            <person name="Barkema H.W."/>
            <person name="Luby C."/>
            <person name="Condas L.A."/>
            <person name="Nobrega D.B."/>
            <person name="Carson D.A."/>
            <person name="De Buck J."/>
        </authorList>
    </citation>
    <scope>NUCLEOTIDE SEQUENCE [LARGE SCALE GENOMIC DNA]</scope>
    <source>
        <strain evidence="4 5">SNUC 1084</strain>
    </source>
</reference>
<proteinExistence type="predicted"/>
<dbReference type="EMBL" id="PZFR01000018">
    <property type="protein sequence ID" value="PTI69485.1"/>
    <property type="molecule type" value="Genomic_DNA"/>
</dbReference>
<dbReference type="InterPro" id="IPR025273">
    <property type="entry name" value="DUF4064"/>
</dbReference>
<evidence type="ECO:0000313" key="5">
    <source>
        <dbReference type="Proteomes" id="UP000240859"/>
    </source>
</evidence>
<protein>
    <recommendedName>
        <fullName evidence="3">DUF4064 domain-containing protein</fullName>
    </recommendedName>
</protein>
<evidence type="ECO:0000259" key="3">
    <source>
        <dbReference type="Pfam" id="PF13273"/>
    </source>
</evidence>
<sequence length="409" mass="47606">MSGEQYTQVRRPVSRLAEKVLGWLSWIFLLLLTIITMFIALVSFSSDTSIQNLETSLNGNDFVQQLLANNSLNTTQFVIWLQNGVWAVIVYFIICLLISFLALISMNIRVLSGFLFLVATLVTLPLVLLFVTLIIPILFLIIAIMMFARKEKVETVPAYYAEGNQGHYTDYEQHQEFTKPQGVVEPQNDDRQQTSDVEQQTNKDNQLRRGGYSSEIAEKVNTEKDASDEEPKILSRQAKYNYKNKKHHENQDGQQSPDDEFGRVSSIYDEKGKPVEDEIQHQQNDAMNEQAERERAETERYNQQLAEEEAQRKQAEYEEQQRLKQEKAEEAARLKQEKAEEKARIKQEKKERRQREKEKRKQRPSAVNQRRMNFEERKKVTSHDAEDQETNEASSTSEDQTKDQTKDKS</sequence>
<feature type="compositionally biased region" description="Basic and acidic residues" evidence="1">
    <location>
        <begin position="309"/>
        <end position="359"/>
    </location>
</feature>
<evidence type="ECO:0000256" key="1">
    <source>
        <dbReference type="SAM" id="MobiDB-lite"/>
    </source>
</evidence>
<gene>
    <name evidence="4" type="ORF">BU057_05020</name>
</gene>
<dbReference type="Pfam" id="PF13273">
    <property type="entry name" value="DUF4064"/>
    <property type="match status" value="1"/>
</dbReference>